<evidence type="ECO:0000313" key="1">
    <source>
        <dbReference type="EMBL" id="KAG5557262.1"/>
    </source>
</evidence>
<dbReference type="AlphaFoldDB" id="A0AAV6L014"/>
<comment type="caution">
    <text evidence="1">The sequence shown here is derived from an EMBL/GenBank/DDBJ whole genome shotgun (WGS) entry which is preliminary data.</text>
</comment>
<accession>A0AAV6L014</accession>
<proteinExistence type="predicted"/>
<name>A0AAV6L014_9ERIC</name>
<evidence type="ECO:0000313" key="2">
    <source>
        <dbReference type="Proteomes" id="UP000823749"/>
    </source>
</evidence>
<protein>
    <submittedName>
        <fullName evidence="1">Uncharacterized protein</fullName>
    </submittedName>
</protein>
<dbReference type="Proteomes" id="UP000823749">
    <property type="component" value="Chromosome 3"/>
</dbReference>
<gene>
    <name evidence="1" type="ORF">RHGRI_007505</name>
</gene>
<reference evidence="1" key="1">
    <citation type="submission" date="2020-08" db="EMBL/GenBank/DDBJ databases">
        <title>Plant Genome Project.</title>
        <authorList>
            <person name="Zhang R.-G."/>
        </authorList>
    </citation>
    <scope>NUCLEOTIDE SEQUENCE</scope>
    <source>
        <strain evidence="1">WSP0</strain>
        <tissue evidence="1">Leaf</tissue>
    </source>
</reference>
<dbReference type="EMBL" id="JACTNZ010000003">
    <property type="protein sequence ID" value="KAG5557262.1"/>
    <property type="molecule type" value="Genomic_DNA"/>
</dbReference>
<organism evidence="1 2">
    <name type="scientific">Rhododendron griersonianum</name>
    <dbReference type="NCBI Taxonomy" id="479676"/>
    <lineage>
        <taxon>Eukaryota</taxon>
        <taxon>Viridiplantae</taxon>
        <taxon>Streptophyta</taxon>
        <taxon>Embryophyta</taxon>
        <taxon>Tracheophyta</taxon>
        <taxon>Spermatophyta</taxon>
        <taxon>Magnoliopsida</taxon>
        <taxon>eudicotyledons</taxon>
        <taxon>Gunneridae</taxon>
        <taxon>Pentapetalae</taxon>
        <taxon>asterids</taxon>
        <taxon>Ericales</taxon>
        <taxon>Ericaceae</taxon>
        <taxon>Ericoideae</taxon>
        <taxon>Rhodoreae</taxon>
        <taxon>Rhododendron</taxon>
    </lineage>
</organism>
<sequence>MAYPKAKLVFVVAMASDKDHSGFARELLSEACYISCFLLSDSAVYTSLYHSVQIYFTLHHFPNNALMLLLKTIPSISEVMFSEVSLILLPAAVLLGHSEN</sequence>
<keyword evidence="2" id="KW-1185">Reference proteome</keyword>